<keyword evidence="3" id="KW-1185">Reference proteome</keyword>
<sequence length="817" mass="91524">MSSEKRSPSSPELRLGRLNGDGHHPPSPPILIQSDDNQSSTSGRSCSSTSDDDDEQFISSIHHDDTTREDPPSPILGISNRNYTIRNSNHHHKLKTSTPSEVTNHLHDSSQQLTLTNHIIYNTNLIQNKWSKLMTPFDIQLTQHFDMKRSFISNANKLHDHQKNFKIDHGSKRNESEDDESSSLADSPSKYLEQIQFSQIPASLMIPSNRSDKNSSHSNSSSGTSHGNSSIHKVISKKPNSSSSSLLPYEKNKSHNLDLMSNSKKNSSTLISKDFSFQTPPPSLSQYHASSSPPCSLSTNHSTPSNSSTCSHNEMLNTSLLGDDLLLDDIKIYEESSKLEQYSPSNNSSNNSSAMTSSSHPFNSSSSTNTTTTTITTNSHNNTSTTTGVVVLKPPPPPPPPPPHSDSASKKKKKKKSSPNTTNATTATTATLAPKQVVKIRNNAERKEFERSKNKFENWLKFSSPDKINVVNYEKRTTLREGHSSDIKNETTTTHSSSSQESPNDKKRKKTTTTTLILKRKKPNSIKTDLEKTLDHSTTSSNNNDTNNNNNNNDNNQNSDPTNNNDTHNSDPNNATNYGDPNNNRSSFYELYFSSAADGLCFTLGEECKSCHEWLEKHHIESNTNEYSGYMTCIHCQSNKFKPSLTIQDDSTNTIIRIVSFVPKNKLLELLNKIQHVNSQILYENHEELFWNVLYHYGSIKECLDELQNSQFKTNLVGHNNNNTLMMMNNIGPNENMNHLNHHHTITTSKANNENTFTRNKTDHTTTTTTTTNTTTIVSTTTTKSIKKEKSKKKETTQTKKNTKKQLSQKSLFDFMK</sequence>
<feature type="region of interest" description="Disordered" evidence="1">
    <location>
        <begin position="778"/>
        <end position="817"/>
    </location>
</feature>
<feature type="compositionally biased region" description="Low complexity" evidence="1">
    <location>
        <begin position="537"/>
        <end position="574"/>
    </location>
</feature>
<feature type="compositionally biased region" description="Low complexity" evidence="1">
    <location>
        <begin position="296"/>
        <end position="311"/>
    </location>
</feature>
<dbReference type="OrthoDB" id="10647060at2759"/>
<evidence type="ECO:0000313" key="2">
    <source>
        <dbReference type="EMBL" id="KAF0972772.1"/>
    </source>
</evidence>
<feature type="region of interest" description="Disordered" evidence="1">
    <location>
        <begin position="1"/>
        <end position="77"/>
    </location>
</feature>
<gene>
    <name evidence="2" type="ORF">FDP41_009021</name>
</gene>
<feature type="compositionally biased region" description="Pro residues" evidence="1">
    <location>
        <begin position="393"/>
        <end position="404"/>
    </location>
</feature>
<dbReference type="OMA" id="KNKFENW"/>
<reference evidence="2 3" key="1">
    <citation type="journal article" date="2019" name="Sci. Rep.">
        <title>Nanopore sequencing improves the draft genome of the human pathogenic amoeba Naegleria fowleri.</title>
        <authorList>
            <person name="Liechti N."/>
            <person name="Schurch N."/>
            <person name="Bruggmann R."/>
            <person name="Wittwer M."/>
        </authorList>
    </citation>
    <scope>NUCLEOTIDE SEQUENCE [LARGE SCALE GENOMIC DNA]</scope>
    <source>
        <strain evidence="2 3">ATCC 30894</strain>
    </source>
</reference>
<dbReference type="VEuPathDB" id="AmoebaDB:NF0025810"/>
<feature type="compositionally biased region" description="Basic and acidic residues" evidence="1">
    <location>
        <begin position="479"/>
        <end position="489"/>
    </location>
</feature>
<feature type="compositionally biased region" description="Low complexity" evidence="1">
    <location>
        <begin position="216"/>
        <end position="230"/>
    </location>
</feature>
<name>A0A6A5BD43_NAEFO</name>
<dbReference type="RefSeq" id="XP_044557486.1">
    <property type="nucleotide sequence ID" value="XM_044712937.1"/>
</dbReference>
<feature type="region of interest" description="Disordered" evidence="1">
    <location>
        <begin position="339"/>
        <end position="433"/>
    </location>
</feature>
<feature type="compositionally biased region" description="Low complexity" evidence="1">
    <location>
        <begin position="418"/>
        <end position="433"/>
    </location>
</feature>
<organism evidence="2 3">
    <name type="scientific">Naegleria fowleri</name>
    <name type="common">Brain eating amoeba</name>
    <dbReference type="NCBI Taxonomy" id="5763"/>
    <lineage>
        <taxon>Eukaryota</taxon>
        <taxon>Discoba</taxon>
        <taxon>Heterolobosea</taxon>
        <taxon>Tetramitia</taxon>
        <taxon>Eutetramitia</taxon>
        <taxon>Vahlkampfiidae</taxon>
        <taxon>Naegleria</taxon>
    </lineage>
</organism>
<dbReference type="EMBL" id="VFQX01000066">
    <property type="protein sequence ID" value="KAF0972772.1"/>
    <property type="molecule type" value="Genomic_DNA"/>
</dbReference>
<feature type="compositionally biased region" description="Basic and acidic residues" evidence="1">
    <location>
        <begin position="786"/>
        <end position="798"/>
    </location>
</feature>
<feature type="region of interest" description="Disordered" evidence="1">
    <location>
        <begin position="206"/>
        <end position="249"/>
    </location>
</feature>
<feature type="region of interest" description="Disordered" evidence="1">
    <location>
        <begin position="162"/>
        <end position="188"/>
    </location>
</feature>
<evidence type="ECO:0000313" key="3">
    <source>
        <dbReference type="Proteomes" id="UP000444721"/>
    </source>
</evidence>
<dbReference type="Proteomes" id="UP000444721">
    <property type="component" value="Unassembled WGS sequence"/>
</dbReference>
<dbReference type="VEuPathDB" id="AmoebaDB:NfTy_046880"/>
<dbReference type="VEuPathDB" id="AmoebaDB:NF0025820"/>
<dbReference type="SUPFAM" id="SSF101447">
    <property type="entry name" value="Formin homology 2 domain (FH2 domain)"/>
    <property type="match status" value="1"/>
</dbReference>
<protein>
    <submittedName>
        <fullName evidence="2">Uncharacterized protein</fullName>
    </submittedName>
</protein>
<comment type="caution">
    <text evidence="2">The sequence shown here is derived from an EMBL/GenBank/DDBJ whole genome shotgun (WGS) entry which is preliminary data.</text>
</comment>
<feature type="region of interest" description="Disordered" evidence="1">
    <location>
        <begin position="479"/>
        <end position="582"/>
    </location>
</feature>
<feature type="compositionally biased region" description="Low complexity" evidence="1">
    <location>
        <begin position="237"/>
        <end position="248"/>
    </location>
</feature>
<feature type="compositionally biased region" description="Low complexity" evidence="1">
    <location>
        <begin position="39"/>
        <end position="49"/>
    </location>
</feature>
<feature type="compositionally biased region" description="Polar residues" evidence="1">
    <location>
        <begin position="272"/>
        <end position="295"/>
    </location>
</feature>
<dbReference type="AlphaFoldDB" id="A0A6A5BD43"/>
<feature type="compositionally biased region" description="Basic and acidic residues" evidence="1">
    <location>
        <begin position="162"/>
        <end position="175"/>
    </location>
</feature>
<evidence type="ECO:0000256" key="1">
    <source>
        <dbReference type="SAM" id="MobiDB-lite"/>
    </source>
</evidence>
<feature type="compositionally biased region" description="Low complexity" evidence="1">
    <location>
        <begin position="343"/>
        <end position="387"/>
    </location>
</feature>
<accession>A0A6A5BD43</accession>
<feature type="region of interest" description="Disordered" evidence="1">
    <location>
        <begin position="272"/>
        <end position="311"/>
    </location>
</feature>
<proteinExistence type="predicted"/>
<dbReference type="GeneID" id="68116238"/>
<dbReference type="VEuPathDB" id="AmoebaDB:FDP41_009021"/>
<feature type="compositionally biased region" description="Basic and acidic residues" evidence="1">
    <location>
        <begin position="61"/>
        <end position="71"/>
    </location>
</feature>